<dbReference type="InterPro" id="IPR014756">
    <property type="entry name" value="Ig_E-set"/>
</dbReference>
<gene>
    <name evidence="1" type="ORF">SDC9_128469</name>
</gene>
<dbReference type="CDD" id="cd07184">
    <property type="entry name" value="E_set_Isoamylase_like_N"/>
    <property type="match status" value="1"/>
</dbReference>
<sequence length="91" mass="10460">MIHRQPRKEAVAVTFLLPKNHPFAPVSVVGNFNQWQPHRHPMINRPDGTLSTTVLFSTGAVVRFRYLGRDGTWFDDPDADRIDHEGCMIYI</sequence>
<organism evidence="1">
    <name type="scientific">bioreactor metagenome</name>
    <dbReference type="NCBI Taxonomy" id="1076179"/>
    <lineage>
        <taxon>unclassified sequences</taxon>
        <taxon>metagenomes</taxon>
        <taxon>ecological metagenomes</taxon>
    </lineage>
</organism>
<accession>A0A645CWA9</accession>
<dbReference type="Gene3D" id="2.60.40.10">
    <property type="entry name" value="Immunoglobulins"/>
    <property type="match status" value="1"/>
</dbReference>
<dbReference type="InterPro" id="IPR013783">
    <property type="entry name" value="Ig-like_fold"/>
</dbReference>
<dbReference type="AlphaFoldDB" id="A0A645CWA9"/>
<comment type="caution">
    <text evidence="1">The sequence shown here is derived from an EMBL/GenBank/DDBJ whole genome shotgun (WGS) entry which is preliminary data.</text>
</comment>
<dbReference type="EMBL" id="VSSQ01030768">
    <property type="protein sequence ID" value="MPM81416.1"/>
    <property type="molecule type" value="Genomic_DNA"/>
</dbReference>
<name>A0A645CWA9_9ZZZZ</name>
<reference evidence="1" key="1">
    <citation type="submission" date="2019-08" db="EMBL/GenBank/DDBJ databases">
        <authorList>
            <person name="Kucharzyk K."/>
            <person name="Murdoch R.W."/>
            <person name="Higgins S."/>
            <person name="Loffler F."/>
        </authorList>
    </citation>
    <scope>NUCLEOTIDE SEQUENCE</scope>
</reference>
<protein>
    <recommendedName>
        <fullName evidence="2">AMP-activated protein kinase glycogen-binding domain-containing protein</fullName>
    </recommendedName>
</protein>
<evidence type="ECO:0000313" key="1">
    <source>
        <dbReference type="EMBL" id="MPM81416.1"/>
    </source>
</evidence>
<dbReference type="SUPFAM" id="SSF81296">
    <property type="entry name" value="E set domains"/>
    <property type="match status" value="1"/>
</dbReference>
<evidence type="ECO:0008006" key="2">
    <source>
        <dbReference type="Google" id="ProtNLM"/>
    </source>
</evidence>
<proteinExistence type="predicted"/>